<evidence type="ECO:0000313" key="8">
    <source>
        <dbReference type="Proteomes" id="UP001298681"/>
    </source>
</evidence>
<keyword evidence="6" id="KW-0804">Transcription</keyword>
<gene>
    <name evidence="7" type="ORF">L0P57_05015</name>
</gene>
<evidence type="ECO:0000256" key="2">
    <source>
        <dbReference type="ARBA" id="ARBA00022491"/>
    </source>
</evidence>
<keyword evidence="4" id="KW-0805">Transcription regulation</keyword>
<protein>
    <submittedName>
        <fullName evidence="7">Transcriptional repressor</fullName>
    </submittedName>
</protein>
<evidence type="ECO:0000256" key="4">
    <source>
        <dbReference type="ARBA" id="ARBA00023015"/>
    </source>
</evidence>
<evidence type="ECO:0000256" key="5">
    <source>
        <dbReference type="ARBA" id="ARBA00023125"/>
    </source>
</evidence>
<dbReference type="SUPFAM" id="SSF46785">
    <property type="entry name" value="Winged helix' DNA-binding domain"/>
    <property type="match status" value="1"/>
</dbReference>
<reference evidence="7 8" key="1">
    <citation type="submission" date="2022-01" db="EMBL/GenBank/DDBJ databases">
        <title>Collection of gut derived symbiotic bacterial strains cultured from healthy donors.</title>
        <authorList>
            <person name="Lin H."/>
            <person name="Kohout C."/>
            <person name="Waligurski E."/>
            <person name="Pamer E.G."/>
        </authorList>
    </citation>
    <scope>NUCLEOTIDE SEQUENCE [LARGE SCALE GENOMIC DNA]</scope>
    <source>
        <strain evidence="7 8">DFI.7.58</strain>
    </source>
</reference>
<comment type="caution">
    <text evidence="7">The sequence shown here is derived from an EMBL/GenBank/DDBJ whole genome shotgun (WGS) entry which is preliminary data.</text>
</comment>
<comment type="similarity">
    <text evidence="1">Belongs to the Fur family.</text>
</comment>
<name>A0ABS9MHJ8_9FIRM</name>
<dbReference type="PANTHER" id="PTHR33202">
    <property type="entry name" value="ZINC UPTAKE REGULATION PROTEIN"/>
    <property type="match status" value="1"/>
</dbReference>
<dbReference type="Gene3D" id="3.30.1490.190">
    <property type="match status" value="1"/>
</dbReference>
<evidence type="ECO:0000256" key="1">
    <source>
        <dbReference type="ARBA" id="ARBA00007957"/>
    </source>
</evidence>
<organism evidence="7 8">
    <name type="scientific">Anaeromassilibacillus senegalensis</name>
    <dbReference type="NCBI Taxonomy" id="1673717"/>
    <lineage>
        <taxon>Bacteria</taxon>
        <taxon>Bacillati</taxon>
        <taxon>Bacillota</taxon>
        <taxon>Clostridia</taxon>
        <taxon>Eubacteriales</taxon>
        <taxon>Acutalibacteraceae</taxon>
        <taxon>Anaeromassilibacillus</taxon>
    </lineage>
</organism>
<keyword evidence="5" id="KW-0238">DNA-binding</keyword>
<evidence type="ECO:0000313" key="7">
    <source>
        <dbReference type="EMBL" id="MCG4610288.1"/>
    </source>
</evidence>
<keyword evidence="2" id="KW-0678">Repressor</keyword>
<keyword evidence="3" id="KW-0862">Zinc</keyword>
<dbReference type="RefSeq" id="WP_237966579.1">
    <property type="nucleotide sequence ID" value="NZ_JAKNHQ010000005.1"/>
</dbReference>
<dbReference type="InterPro" id="IPR036390">
    <property type="entry name" value="WH_DNA-bd_sf"/>
</dbReference>
<dbReference type="InterPro" id="IPR002481">
    <property type="entry name" value="FUR"/>
</dbReference>
<dbReference type="Proteomes" id="UP001298681">
    <property type="component" value="Unassembled WGS sequence"/>
</dbReference>
<dbReference type="InterPro" id="IPR036388">
    <property type="entry name" value="WH-like_DNA-bd_sf"/>
</dbReference>
<dbReference type="Pfam" id="PF01475">
    <property type="entry name" value="FUR"/>
    <property type="match status" value="1"/>
</dbReference>
<sequence length="218" mass="24834">MSFIRSRQGFQAFCLLFCPCRHLYRERYGGLGTTGRNRKKIVKILERPFTNGNPCAMIIFSNRNCYQLLTSYILAQKEGADASMEKRQNFSRKREAILMTIRNAKIHPTAEWVYQQLKPQYPDLSLGTVYRNIAQFKNDGMINSVGVVNGQERFDGDIRPHTHFICTKCGAVIDIPGEFVGARIGKQVAKENGLFVESCEVIFRGTCSDCMKRQESLS</sequence>
<keyword evidence="8" id="KW-1185">Reference proteome</keyword>
<dbReference type="Gene3D" id="1.10.10.10">
    <property type="entry name" value="Winged helix-like DNA-binding domain superfamily/Winged helix DNA-binding domain"/>
    <property type="match status" value="1"/>
</dbReference>
<evidence type="ECO:0000256" key="3">
    <source>
        <dbReference type="ARBA" id="ARBA00022833"/>
    </source>
</evidence>
<accession>A0ABS9MHJ8</accession>
<dbReference type="CDD" id="cd07153">
    <property type="entry name" value="Fur_like"/>
    <property type="match status" value="1"/>
</dbReference>
<dbReference type="PANTHER" id="PTHR33202:SF7">
    <property type="entry name" value="FERRIC UPTAKE REGULATION PROTEIN"/>
    <property type="match status" value="1"/>
</dbReference>
<proteinExistence type="inferred from homology"/>
<evidence type="ECO:0000256" key="6">
    <source>
        <dbReference type="ARBA" id="ARBA00023163"/>
    </source>
</evidence>
<dbReference type="InterPro" id="IPR043135">
    <property type="entry name" value="Fur_C"/>
</dbReference>
<dbReference type="EMBL" id="JAKNHQ010000005">
    <property type="protein sequence ID" value="MCG4610288.1"/>
    <property type="molecule type" value="Genomic_DNA"/>
</dbReference>